<dbReference type="InterPro" id="IPR036397">
    <property type="entry name" value="RNaseH_sf"/>
</dbReference>
<feature type="domain" description="Integrase catalytic" evidence="1">
    <location>
        <begin position="1"/>
        <end position="139"/>
    </location>
</feature>
<dbReference type="Gene3D" id="3.30.420.10">
    <property type="entry name" value="Ribonuclease H-like superfamily/Ribonuclease H"/>
    <property type="match status" value="1"/>
</dbReference>
<accession>A0ABM0M3C7</accession>
<dbReference type="Proteomes" id="UP000694865">
    <property type="component" value="Unplaced"/>
</dbReference>
<protein>
    <submittedName>
        <fullName evidence="3">Uncharacterized protein LOC102810090</fullName>
    </submittedName>
</protein>
<dbReference type="InterPro" id="IPR001584">
    <property type="entry name" value="Integrase_cat-core"/>
</dbReference>
<proteinExistence type="predicted"/>
<name>A0ABM0M3C7_SACKO</name>
<dbReference type="InterPro" id="IPR012337">
    <property type="entry name" value="RNaseH-like_sf"/>
</dbReference>
<organism evidence="2 3">
    <name type="scientific">Saccoglossus kowalevskii</name>
    <name type="common">Acorn worm</name>
    <dbReference type="NCBI Taxonomy" id="10224"/>
    <lineage>
        <taxon>Eukaryota</taxon>
        <taxon>Metazoa</taxon>
        <taxon>Hemichordata</taxon>
        <taxon>Enteropneusta</taxon>
        <taxon>Harrimaniidae</taxon>
        <taxon>Saccoglossus</taxon>
    </lineage>
</organism>
<gene>
    <name evidence="3" type="primary">LOC102810090</name>
</gene>
<keyword evidence="2" id="KW-1185">Reference proteome</keyword>
<dbReference type="RefSeq" id="XP_006814518.1">
    <property type="nucleotide sequence ID" value="XM_006814455.1"/>
</dbReference>
<dbReference type="PANTHER" id="PTHR47331:SF1">
    <property type="entry name" value="GAG-LIKE PROTEIN"/>
    <property type="match status" value="1"/>
</dbReference>
<feature type="non-terminal residue" evidence="3">
    <location>
        <position position="290"/>
    </location>
</feature>
<sequence>MPNLSTRSFLLAFRRFVARRSLPGKLISDNASTYLSAANELNQLFDSPDVKQYLANKRIHWHFIPKRAPWYGGFWERLIGMTKNAIKKVLGRSYISFEELRTVLTEIETTLNDRPITYVSGDIDDATPLTPSHLLHGRQMTILPYPEISDDELNDPTFSNHDNVNKRYAHLARLLAHFWKRWTAEYLPALRENHKLTGKTDNIIKVGDVVLVHNDIDHRIKWPMAVVEELVYGRDKLVRSAFIRTKNGRTNRPINKLYPLEMNADVTTMDIPRVNIDTTHLDLPADPRPS</sequence>
<reference evidence="3" key="1">
    <citation type="submission" date="2025-08" db="UniProtKB">
        <authorList>
            <consortium name="RefSeq"/>
        </authorList>
    </citation>
    <scope>IDENTIFICATION</scope>
    <source>
        <tissue evidence="3">Testes</tissue>
    </source>
</reference>
<evidence type="ECO:0000313" key="2">
    <source>
        <dbReference type="Proteomes" id="UP000694865"/>
    </source>
</evidence>
<dbReference type="SUPFAM" id="SSF53098">
    <property type="entry name" value="Ribonuclease H-like"/>
    <property type="match status" value="1"/>
</dbReference>
<evidence type="ECO:0000313" key="3">
    <source>
        <dbReference type="RefSeq" id="XP_006814518.1"/>
    </source>
</evidence>
<dbReference type="GeneID" id="102810090"/>
<dbReference type="InterPro" id="IPR040676">
    <property type="entry name" value="DUF5641"/>
</dbReference>
<dbReference type="PANTHER" id="PTHR47331">
    <property type="entry name" value="PHD-TYPE DOMAIN-CONTAINING PROTEIN"/>
    <property type="match status" value="1"/>
</dbReference>
<dbReference type="PROSITE" id="PS50994">
    <property type="entry name" value="INTEGRASE"/>
    <property type="match status" value="1"/>
</dbReference>
<dbReference type="Pfam" id="PF18701">
    <property type="entry name" value="DUF5641"/>
    <property type="match status" value="1"/>
</dbReference>
<evidence type="ECO:0000259" key="1">
    <source>
        <dbReference type="PROSITE" id="PS50994"/>
    </source>
</evidence>